<proteinExistence type="predicted"/>
<dbReference type="KEGG" id="tso:IZ6_10240"/>
<reference evidence="1 2" key="1">
    <citation type="submission" date="2020-08" db="EMBL/GenBank/DDBJ databases">
        <title>Genome sequence of Rhizobiales bacterium strain IZ6.</title>
        <authorList>
            <person name="Nakai R."/>
            <person name="Naganuma T."/>
        </authorList>
    </citation>
    <scope>NUCLEOTIDE SEQUENCE [LARGE SCALE GENOMIC DNA]</scope>
    <source>
        <strain evidence="1 2">IZ6</strain>
    </source>
</reference>
<sequence length="458" mass="50375">MADGLDQEKLTAFFCELTPAARARLSAAISSPAGAQIPFRDVILEPLLQAQRRLGEIPELVAPEQLLLAVIDPFTVADDSRNKTSGIISKTSRDRLAQWLVTTGAPDLVQELGRRLEGNLDKDAQDTAVDQIQDQLVPLLTEVLQRAETAKTRNRLAAQLGGDSGAEDLQDLIVALRRRALLEKFAAETHAPSGPVEEALKAIKARLDPVAIKYPDALSFALVLIRQKLPNPQTFVRLAAVAVETIDGGRIVETPYVRILDLALSEAEREHSSARRNTSTNERPAFLKAVRTFGATARALGTEIDLPPDGPHARKLATLRSEMAECVRSDLQDLSPRVRRLVRPRDKERNFEEHEVTRLLADIDLLLIARSYAEEIALNALSGRVYSEVKDLLDTGIPQLMERFRAANEKQKPDLRDRLKSIAKVSAKIFGEEYAQTLTKAISVAGQGPTPQPQARSA</sequence>
<accession>A0A6S6QMW0</accession>
<protein>
    <submittedName>
        <fullName evidence="1">Uncharacterized protein</fullName>
    </submittedName>
</protein>
<dbReference type="AlphaFoldDB" id="A0A6S6QMW0"/>
<keyword evidence="2" id="KW-1185">Reference proteome</keyword>
<dbReference type="Proteomes" id="UP000515317">
    <property type="component" value="Chromosome"/>
</dbReference>
<gene>
    <name evidence="1" type="ORF">IZ6_10240</name>
</gene>
<dbReference type="EMBL" id="AP023361">
    <property type="protein sequence ID" value="BCJ90289.1"/>
    <property type="molecule type" value="Genomic_DNA"/>
</dbReference>
<dbReference type="RefSeq" id="WP_222876924.1">
    <property type="nucleotide sequence ID" value="NZ_AP023361.1"/>
</dbReference>
<evidence type="ECO:0000313" key="2">
    <source>
        <dbReference type="Proteomes" id="UP000515317"/>
    </source>
</evidence>
<evidence type="ECO:0000313" key="1">
    <source>
        <dbReference type="EMBL" id="BCJ90289.1"/>
    </source>
</evidence>
<name>A0A6S6QMW0_9HYPH</name>
<organism evidence="1 2">
    <name type="scientific">Terrihabitans soli</name>
    <dbReference type="NCBI Taxonomy" id="708113"/>
    <lineage>
        <taxon>Bacteria</taxon>
        <taxon>Pseudomonadati</taxon>
        <taxon>Pseudomonadota</taxon>
        <taxon>Alphaproteobacteria</taxon>
        <taxon>Hyphomicrobiales</taxon>
        <taxon>Terrihabitans</taxon>
    </lineage>
</organism>